<evidence type="ECO:0000313" key="1">
    <source>
        <dbReference type="EMBL" id="RNA18466.1"/>
    </source>
</evidence>
<dbReference type="AlphaFoldDB" id="A0A3M7R4J6"/>
<accession>A0A3M7R4J6</accession>
<organism evidence="1 2">
    <name type="scientific">Brachionus plicatilis</name>
    <name type="common">Marine rotifer</name>
    <name type="synonym">Brachionus muelleri</name>
    <dbReference type="NCBI Taxonomy" id="10195"/>
    <lineage>
        <taxon>Eukaryota</taxon>
        <taxon>Metazoa</taxon>
        <taxon>Spiralia</taxon>
        <taxon>Gnathifera</taxon>
        <taxon>Rotifera</taxon>
        <taxon>Eurotatoria</taxon>
        <taxon>Monogononta</taxon>
        <taxon>Pseudotrocha</taxon>
        <taxon>Ploima</taxon>
        <taxon>Brachionidae</taxon>
        <taxon>Brachionus</taxon>
    </lineage>
</organism>
<proteinExistence type="predicted"/>
<protein>
    <submittedName>
        <fullName evidence="1">Uncharacterized protein</fullName>
    </submittedName>
</protein>
<keyword evidence="2" id="KW-1185">Reference proteome</keyword>
<comment type="caution">
    <text evidence="1">The sequence shown here is derived from an EMBL/GenBank/DDBJ whole genome shotgun (WGS) entry which is preliminary data.</text>
</comment>
<sequence length="70" mass="8390">MSRRQNPEMVNDDEKKYKNLNMNITRKSDKTTIFPIPKFCPSLIRQNKSCFLFKIIVIRVHNEHTCLFCD</sequence>
<dbReference type="Proteomes" id="UP000276133">
    <property type="component" value="Unassembled WGS sequence"/>
</dbReference>
<reference evidence="1 2" key="1">
    <citation type="journal article" date="2018" name="Sci. Rep.">
        <title>Genomic signatures of local adaptation to the degree of environmental predictability in rotifers.</title>
        <authorList>
            <person name="Franch-Gras L."/>
            <person name="Hahn C."/>
            <person name="Garcia-Roger E.M."/>
            <person name="Carmona M.J."/>
            <person name="Serra M."/>
            <person name="Gomez A."/>
        </authorList>
    </citation>
    <scope>NUCLEOTIDE SEQUENCE [LARGE SCALE GENOMIC DNA]</scope>
    <source>
        <strain evidence="1">HYR1</strain>
    </source>
</reference>
<name>A0A3M7R4J6_BRAPC</name>
<dbReference type="EMBL" id="REGN01004239">
    <property type="protein sequence ID" value="RNA18466.1"/>
    <property type="molecule type" value="Genomic_DNA"/>
</dbReference>
<gene>
    <name evidence="1" type="ORF">BpHYR1_052152</name>
</gene>
<evidence type="ECO:0000313" key="2">
    <source>
        <dbReference type="Proteomes" id="UP000276133"/>
    </source>
</evidence>